<dbReference type="Proteomes" id="UP000010478">
    <property type="component" value="Chromosome"/>
</dbReference>
<evidence type="ECO:0000313" key="2">
    <source>
        <dbReference type="Proteomes" id="UP000010478"/>
    </source>
</evidence>
<dbReference type="AlphaFoldDB" id="K9VQ92"/>
<sequence>MIADRHKEIRKFITVFVSKNESNAKQLETEITEANFDSRAQSSLVVGCIAIRLG</sequence>
<organism evidence="1 2">
    <name type="scientific">Phormidium nigroviride PCC 7112</name>
    <dbReference type="NCBI Taxonomy" id="179408"/>
    <lineage>
        <taxon>Bacteria</taxon>
        <taxon>Bacillati</taxon>
        <taxon>Cyanobacteriota</taxon>
        <taxon>Cyanophyceae</taxon>
        <taxon>Oscillatoriophycideae</taxon>
        <taxon>Oscillatoriales</taxon>
        <taxon>Oscillatoriaceae</taxon>
        <taxon>Phormidium</taxon>
    </lineage>
</organism>
<protein>
    <submittedName>
        <fullName evidence="1">Uncharacterized protein</fullName>
    </submittedName>
</protein>
<name>K9VQ92_9CYAN</name>
<dbReference type="HOGENOM" id="CLU_3046052_0_0_3"/>
<dbReference type="KEGG" id="oni:Osc7112_5884"/>
<gene>
    <name evidence="1" type="ORF">Osc7112_5884</name>
</gene>
<keyword evidence="2" id="KW-1185">Reference proteome</keyword>
<reference evidence="1 2" key="1">
    <citation type="submission" date="2012-05" db="EMBL/GenBank/DDBJ databases">
        <title>Finished chromosome of genome of Oscillatoria sp. PCC 7112.</title>
        <authorList>
            <consortium name="US DOE Joint Genome Institute"/>
            <person name="Gugger M."/>
            <person name="Coursin T."/>
            <person name="Rippka R."/>
            <person name="Tandeau De Marsac N."/>
            <person name="Huntemann M."/>
            <person name="Wei C.-L."/>
            <person name="Han J."/>
            <person name="Detter J.C."/>
            <person name="Han C."/>
            <person name="Tapia R."/>
            <person name="Davenport K."/>
            <person name="Daligault H."/>
            <person name="Erkkila T."/>
            <person name="Gu W."/>
            <person name="Munk A.C.C."/>
            <person name="Teshima H."/>
            <person name="Xu Y."/>
            <person name="Chain P."/>
            <person name="Chen A."/>
            <person name="Krypides N."/>
            <person name="Mavromatis K."/>
            <person name="Markowitz V."/>
            <person name="Szeto E."/>
            <person name="Ivanova N."/>
            <person name="Mikhailova N."/>
            <person name="Ovchinnikova G."/>
            <person name="Pagani I."/>
            <person name="Pati A."/>
            <person name="Goodwin L."/>
            <person name="Peters L."/>
            <person name="Pitluck S."/>
            <person name="Woyke T."/>
            <person name="Kerfeld C."/>
        </authorList>
    </citation>
    <scope>NUCLEOTIDE SEQUENCE [LARGE SCALE GENOMIC DNA]</scope>
    <source>
        <strain evidence="1 2">PCC 7112</strain>
    </source>
</reference>
<dbReference type="STRING" id="179408.Osc7112_5884"/>
<accession>K9VQ92</accession>
<dbReference type="EMBL" id="CP003614">
    <property type="protein sequence ID" value="AFZ10091.1"/>
    <property type="molecule type" value="Genomic_DNA"/>
</dbReference>
<evidence type="ECO:0000313" key="1">
    <source>
        <dbReference type="EMBL" id="AFZ10091.1"/>
    </source>
</evidence>
<proteinExistence type="predicted"/>
<dbReference type="RefSeq" id="WP_015179292.1">
    <property type="nucleotide sequence ID" value="NC_019729.1"/>
</dbReference>